<organism evidence="3">
    <name type="scientific">marine sediment metagenome</name>
    <dbReference type="NCBI Taxonomy" id="412755"/>
    <lineage>
        <taxon>unclassified sequences</taxon>
        <taxon>metagenomes</taxon>
        <taxon>ecological metagenomes</taxon>
    </lineage>
</organism>
<gene>
    <name evidence="3" type="ORF">LCGC14_1946810</name>
</gene>
<comment type="caution">
    <text evidence="3">The sequence shown here is derived from an EMBL/GenBank/DDBJ whole genome shotgun (WGS) entry which is preliminary data.</text>
</comment>
<evidence type="ECO:0000313" key="3">
    <source>
        <dbReference type="EMBL" id="KKL86231.1"/>
    </source>
</evidence>
<proteinExistence type="predicted"/>
<dbReference type="InterPro" id="IPR036938">
    <property type="entry name" value="PAP2/HPO_sf"/>
</dbReference>
<feature type="region of interest" description="Disordered" evidence="1">
    <location>
        <begin position="80"/>
        <end position="110"/>
    </location>
</feature>
<feature type="domain" description="Phosphatidic acid phosphatase type 2/haloperoxidase" evidence="2">
    <location>
        <begin position="218"/>
        <end position="314"/>
    </location>
</feature>
<protein>
    <recommendedName>
        <fullName evidence="2">Phosphatidic acid phosphatase type 2/haloperoxidase domain-containing protein</fullName>
    </recommendedName>
</protein>
<sequence length="344" mass="35964">MRDGKGLLATIVAISIALLTGCSGNMFAPSAPTDQYVGECIAARQSALTERADRSPAAASPAVPAGGNWWARVASQMTMSVGDGQAPGASGEAGEQGAPPAHRSKRRGPAYPGDWLHSFGRDAKELVPSMWDDTKVTFTDPWTWLGLGAAGVVGIVTNATNADNSVADHYTKRGSQLSTEWDMVGDVGGNPGLHFAFAGAMYFTSLGTGDVKAYETSKTLINALAINGLTTLALKGLVRTTSPNGDPFGWPSGHTSSTFTLATVMHKAYGPWAGVPLFALASYVGYERIDARNHDFSDVLSGALIGIAIGHVVSQEHMPRILGFELIPWADANGGVGLALSKKF</sequence>
<name>A0A0F9G730_9ZZZZ</name>
<dbReference type="SUPFAM" id="SSF48317">
    <property type="entry name" value="Acid phosphatase/Vanadium-dependent haloperoxidase"/>
    <property type="match status" value="1"/>
</dbReference>
<accession>A0A0F9G730</accession>
<dbReference type="PROSITE" id="PS51257">
    <property type="entry name" value="PROKAR_LIPOPROTEIN"/>
    <property type="match status" value="1"/>
</dbReference>
<dbReference type="AlphaFoldDB" id="A0A0F9G730"/>
<reference evidence="3" key="1">
    <citation type="journal article" date="2015" name="Nature">
        <title>Complex archaea that bridge the gap between prokaryotes and eukaryotes.</title>
        <authorList>
            <person name="Spang A."/>
            <person name="Saw J.H."/>
            <person name="Jorgensen S.L."/>
            <person name="Zaremba-Niedzwiedzka K."/>
            <person name="Martijn J."/>
            <person name="Lind A.E."/>
            <person name="van Eijk R."/>
            <person name="Schleper C."/>
            <person name="Guy L."/>
            <person name="Ettema T.J."/>
        </authorList>
    </citation>
    <scope>NUCLEOTIDE SEQUENCE</scope>
</reference>
<dbReference type="SMART" id="SM00014">
    <property type="entry name" value="acidPPc"/>
    <property type="match status" value="1"/>
</dbReference>
<dbReference type="CDD" id="cd03394">
    <property type="entry name" value="PAP2_like_5"/>
    <property type="match status" value="1"/>
</dbReference>
<dbReference type="Gene3D" id="1.20.144.10">
    <property type="entry name" value="Phosphatidic acid phosphatase type 2/haloperoxidase"/>
    <property type="match status" value="1"/>
</dbReference>
<evidence type="ECO:0000256" key="1">
    <source>
        <dbReference type="SAM" id="MobiDB-lite"/>
    </source>
</evidence>
<evidence type="ECO:0000259" key="2">
    <source>
        <dbReference type="SMART" id="SM00014"/>
    </source>
</evidence>
<dbReference type="EMBL" id="LAZR01021173">
    <property type="protein sequence ID" value="KKL86231.1"/>
    <property type="molecule type" value="Genomic_DNA"/>
</dbReference>
<dbReference type="Pfam" id="PF01569">
    <property type="entry name" value="PAP2"/>
    <property type="match status" value="1"/>
</dbReference>
<dbReference type="InterPro" id="IPR000326">
    <property type="entry name" value="PAP2/HPO"/>
</dbReference>